<dbReference type="Proteomes" id="UP000003688">
    <property type="component" value="Unassembled WGS sequence"/>
</dbReference>
<dbReference type="AlphaFoldDB" id="B9XL19"/>
<dbReference type="GO" id="GO:0018169">
    <property type="term" value="F:ribosomal S6-glutamic acid ligase activity"/>
    <property type="evidence" value="ECO:0007669"/>
    <property type="project" value="TreeGrafter"/>
</dbReference>
<dbReference type="PANTHER" id="PTHR21621">
    <property type="entry name" value="RIBOSOMAL PROTEIN S6 MODIFICATION PROTEIN"/>
    <property type="match status" value="1"/>
</dbReference>
<reference evidence="1 2" key="1">
    <citation type="journal article" date="2011" name="J. Bacteriol.">
        <title>Genome sequence of 'Pedosphaera parvula' Ellin514, an aerobic Verrucomicrobial isolate from pasture soil.</title>
        <authorList>
            <person name="Kant R."/>
            <person name="van Passel M.W."/>
            <person name="Sangwan P."/>
            <person name="Palva A."/>
            <person name="Lucas S."/>
            <person name="Copeland A."/>
            <person name="Lapidus A."/>
            <person name="Glavina Del Rio T."/>
            <person name="Dalin E."/>
            <person name="Tice H."/>
            <person name="Bruce D."/>
            <person name="Goodwin L."/>
            <person name="Pitluck S."/>
            <person name="Chertkov O."/>
            <person name="Larimer F.W."/>
            <person name="Land M.L."/>
            <person name="Hauser L."/>
            <person name="Brettin T.S."/>
            <person name="Detter J.C."/>
            <person name="Han S."/>
            <person name="de Vos W.M."/>
            <person name="Janssen P.H."/>
            <person name="Smidt H."/>
        </authorList>
    </citation>
    <scope>NUCLEOTIDE SEQUENCE [LARGE SCALE GENOMIC DNA]</scope>
    <source>
        <strain evidence="1 2">Ellin514</strain>
    </source>
</reference>
<name>B9XL19_PEDPL</name>
<dbReference type="Gene3D" id="3.30.470.20">
    <property type="entry name" value="ATP-grasp fold, B domain"/>
    <property type="match status" value="1"/>
</dbReference>
<dbReference type="InterPro" id="IPR047778">
    <property type="entry name" value="STM4014-like"/>
</dbReference>
<organism evidence="1 2">
    <name type="scientific">Pedosphaera parvula (strain Ellin514)</name>
    <dbReference type="NCBI Taxonomy" id="320771"/>
    <lineage>
        <taxon>Bacteria</taxon>
        <taxon>Pseudomonadati</taxon>
        <taxon>Verrucomicrobiota</taxon>
        <taxon>Pedosphaerae</taxon>
        <taxon>Pedosphaerales</taxon>
        <taxon>Pedosphaeraceae</taxon>
        <taxon>Pedosphaera</taxon>
    </lineage>
</organism>
<comment type="caution">
    <text evidence="1">The sequence shown here is derived from an EMBL/GenBank/DDBJ whole genome shotgun (WGS) entry which is preliminary data.</text>
</comment>
<dbReference type="STRING" id="320771.Cflav_PD2357"/>
<dbReference type="SUPFAM" id="SSF56059">
    <property type="entry name" value="Glutathione synthetase ATP-binding domain-like"/>
    <property type="match status" value="1"/>
</dbReference>
<evidence type="ECO:0000313" key="1">
    <source>
        <dbReference type="EMBL" id="EEF59513.1"/>
    </source>
</evidence>
<dbReference type="Pfam" id="PF14398">
    <property type="entry name" value="ATPgrasp_YheCD"/>
    <property type="match status" value="1"/>
</dbReference>
<dbReference type="NCBIfam" id="NF038074">
    <property type="entry name" value="fam_STM4014"/>
    <property type="match status" value="1"/>
</dbReference>
<evidence type="ECO:0000313" key="2">
    <source>
        <dbReference type="Proteomes" id="UP000003688"/>
    </source>
</evidence>
<dbReference type="OrthoDB" id="9789963at2"/>
<proteinExistence type="predicted"/>
<dbReference type="PANTHER" id="PTHR21621:SF0">
    <property type="entry name" value="BETA-CITRYLGLUTAMATE SYNTHASE B-RELATED"/>
    <property type="match status" value="1"/>
</dbReference>
<dbReference type="GO" id="GO:0005737">
    <property type="term" value="C:cytoplasm"/>
    <property type="evidence" value="ECO:0007669"/>
    <property type="project" value="TreeGrafter"/>
</dbReference>
<evidence type="ECO:0008006" key="3">
    <source>
        <dbReference type="Google" id="ProtNLM"/>
    </source>
</evidence>
<dbReference type="EMBL" id="ABOX02000027">
    <property type="protein sequence ID" value="EEF59513.1"/>
    <property type="molecule type" value="Genomic_DNA"/>
</dbReference>
<sequence length="391" mass="43581">MKATAPAQRFIILGNLENRRVQFFQQALARLDFPAATLISWIDFLTGRVHLSEIVEPDAILRIESPGENFKVEKRLLALGADAGEVEGNSTLLSKSEVESLTLDPGLIRHSRQWYLGFRAALQSIETQLATCPPHQVMNAPADIAIMFDKRRCHTHLFENDVPVPCALPPVHNFEQLLHAMREAGLPRVFIKPAHGSSASGVVALATNRNQIVAYTSVEMVRNEGNLRLYNSIKIKRYDSIAEVAPLVDALCHQRVHVEQWLPKAGLNGQACDLRVVVVDGSASHVVVRCSHSPMTNLHLGNSRGNLETLRKRINPEHWRSALQSCERALAAFPHSHYAGVDLLISNNFKHHAVLEMNAFGDLLPNILHDGHDTYEREIITFTRQAQPAFA</sequence>
<accession>B9XL19</accession>
<dbReference type="RefSeq" id="WP_007416512.1">
    <property type="nucleotide sequence ID" value="NZ_ABOX02000027.1"/>
</dbReference>
<gene>
    <name evidence="1" type="ORF">Cflav_PD2357</name>
</gene>
<keyword evidence="2" id="KW-1185">Reference proteome</keyword>
<dbReference type="GO" id="GO:0009432">
    <property type="term" value="P:SOS response"/>
    <property type="evidence" value="ECO:0007669"/>
    <property type="project" value="TreeGrafter"/>
</dbReference>
<protein>
    <recommendedName>
        <fullName evidence="3">ATP-grasp domain-containing protein</fullName>
    </recommendedName>
</protein>
<dbReference type="InterPro" id="IPR026838">
    <property type="entry name" value="YheC/D"/>
</dbReference>